<dbReference type="InterPro" id="IPR016166">
    <property type="entry name" value="FAD-bd_PCMH"/>
</dbReference>
<dbReference type="PROSITE" id="PS51387">
    <property type="entry name" value="FAD_PCMH"/>
    <property type="match status" value="1"/>
</dbReference>
<dbReference type="InterPro" id="IPR002346">
    <property type="entry name" value="Mopterin_DH_FAD-bd"/>
</dbReference>
<dbReference type="InterPro" id="IPR016169">
    <property type="entry name" value="FAD-bd_PCMH_sub2"/>
</dbReference>
<dbReference type="SUPFAM" id="SSF55447">
    <property type="entry name" value="CO dehydrogenase flavoprotein C-terminal domain-like"/>
    <property type="match status" value="1"/>
</dbReference>
<evidence type="ECO:0000313" key="6">
    <source>
        <dbReference type="Proteomes" id="UP000273516"/>
    </source>
</evidence>
<protein>
    <submittedName>
        <fullName evidence="5">Xanthine dehydrogenase family protein subunit M</fullName>
    </submittedName>
</protein>
<dbReference type="SUPFAM" id="SSF56176">
    <property type="entry name" value="FAD-binding/transporter-associated domain-like"/>
    <property type="match status" value="1"/>
</dbReference>
<evidence type="ECO:0000313" key="5">
    <source>
        <dbReference type="EMBL" id="RMC35272.1"/>
    </source>
</evidence>
<reference evidence="5 6" key="1">
    <citation type="submission" date="2018-07" db="EMBL/GenBank/DDBJ databases">
        <authorList>
            <person name="Zhang Y."/>
            <person name="Wang L."/>
            <person name="Ma S."/>
        </authorList>
    </citation>
    <scope>NUCLEOTIDE SEQUENCE [LARGE SCALE GENOMIC DNA]</scope>
    <source>
        <strain evidence="5 6">4-2</strain>
    </source>
</reference>
<dbReference type="AlphaFoldDB" id="A0A3M0MBY7"/>
<dbReference type="Gene3D" id="3.30.390.50">
    <property type="entry name" value="CO dehydrogenase flavoprotein, C-terminal domain"/>
    <property type="match status" value="1"/>
</dbReference>
<dbReference type="InterPro" id="IPR005107">
    <property type="entry name" value="CO_DH_flav_C"/>
</dbReference>
<name>A0A3M0MBY7_9RHOB</name>
<dbReference type="PANTHER" id="PTHR42659:SF2">
    <property type="entry name" value="XANTHINE DEHYDROGENASE SUBUNIT C-RELATED"/>
    <property type="match status" value="1"/>
</dbReference>
<gene>
    <name evidence="5" type="ORF">C9E81_08445</name>
</gene>
<accession>A0A3M0MBY7</accession>
<dbReference type="RefSeq" id="WP_122111897.1">
    <property type="nucleotide sequence ID" value="NZ_QOKZ01000003.1"/>
</dbReference>
<evidence type="ECO:0000256" key="2">
    <source>
        <dbReference type="ARBA" id="ARBA00022827"/>
    </source>
</evidence>
<dbReference type="Proteomes" id="UP000273516">
    <property type="component" value="Unassembled WGS sequence"/>
</dbReference>
<dbReference type="OrthoDB" id="9814706at2"/>
<dbReference type="Pfam" id="PF03450">
    <property type="entry name" value="CO_deh_flav_C"/>
    <property type="match status" value="1"/>
</dbReference>
<dbReference type="InterPro" id="IPR051312">
    <property type="entry name" value="Diverse_Substr_Oxidored"/>
</dbReference>
<dbReference type="InterPro" id="IPR036318">
    <property type="entry name" value="FAD-bd_PCMH-like_sf"/>
</dbReference>
<organism evidence="5 6">
    <name type="scientific">Paracoccus alkanivorans</name>
    <dbReference type="NCBI Taxonomy" id="2116655"/>
    <lineage>
        <taxon>Bacteria</taxon>
        <taxon>Pseudomonadati</taxon>
        <taxon>Pseudomonadota</taxon>
        <taxon>Alphaproteobacteria</taxon>
        <taxon>Rhodobacterales</taxon>
        <taxon>Paracoccaceae</taxon>
        <taxon>Paracoccus</taxon>
    </lineage>
</organism>
<keyword evidence="3" id="KW-0560">Oxidoreductase</keyword>
<feature type="domain" description="FAD-binding PCMH-type" evidence="4">
    <location>
        <begin position="1"/>
        <end position="168"/>
    </location>
</feature>
<dbReference type="PANTHER" id="PTHR42659">
    <property type="entry name" value="XANTHINE DEHYDROGENASE SUBUNIT C-RELATED"/>
    <property type="match status" value="1"/>
</dbReference>
<dbReference type="InterPro" id="IPR036683">
    <property type="entry name" value="CO_DH_flav_C_dom_sf"/>
</dbReference>
<sequence length="277" mass="28681">MSYFVPTELGEAIGLMAVRDVNIVAGGTDFYPSRVSGPLPDDILDVTRISGLTGITRVGDGIRIGAATRWSDIVHADLPAAFAGLQAAGREVGSLQIQNAGTIAGNICNASPAADGVPPLLTLGAKVELAGPDGTRQMPLASFIKGPRQTALRAAELVTALHLPLPPSHARGAFEKLGSRKYLVISITMTAVVIGCDASGRIDFARVAVGACSPVALRLTALEDDLLGQIPDAIVVEPHHLAELAPISDVRADAAFRMEAVGEQIRRAVCKAADANG</sequence>
<evidence type="ECO:0000256" key="3">
    <source>
        <dbReference type="ARBA" id="ARBA00023002"/>
    </source>
</evidence>
<dbReference type="GO" id="GO:0016491">
    <property type="term" value="F:oxidoreductase activity"/>
    <property type="evidence" value="ECO:0007669"/>
    <property type="project" value="UniProtKB-KW"/>
</dbReference>
<dbReference type="SMART" id="SM01092">
    <property type="entry name" value="CO_deh_flav_C"/>
    <property type="match status" value="1"/>
</dbReference>
<dbReference type="EMBL" id="QOKZ01000003">
    <property type="protein sequence ID" value="RMC35272.1"/>
    <property type="molecule type" value="Genomic_DNA"/>
</dbReference>
<dbReference type="Pfam" id="PF00941">
    <property type="entry name" value="FAD_binding_5"/>
    <property type="match status" value="1"/>
</dbReference>
<dbReference type="GO" id="GO:0071949">
    <property type="term" value="F:FAD binding"/>
    <property type="evidence" value="ECO:0007669"/>
    <property type="project" value="InterPro"/>
</dbReference>
<keyword evidence="6" id="KW-1185">Reference proteome</keyword>
<evidence type="ECO:0000256" key="1">
    <source>
        <dbReference type="ARBA" id="ARBA00022630"/>
    </source>
</evidence>
<proteinExistence type="predicted"/>
<keyword evidence="1" id="KW-0285">Flavoprotein</keyword>
<keyword evidence="2" id="KW-0274">FAD</keyword>
<dbReference type="Gene3D" id="3.30.465.10">
    <property type="match status" value="1"/>
</dbReference>
<evidence type="ECO:0000259" key="4">
    <source>
        <dbReference type="PROSITE" id="PS51387"/>
    </source>
</evidence>
<comment type="caution">
    <text evidence="5">The sequence shown here is derived from an EMBL/GenBank/DDBJ whole genome shotgun (WGS) entry which is preliminary data.</text>
</comment>